<feature type="domain" description="Xylose isomerase-like TIM barrel" evidence="1">
    <location>
        <begin position="46"/>
        <end position="251"/>
    </location>
</feature>
<proteinExistence type="predicted"/>
<dbReference type="Proteomes" id="UP000236642">
    <property type="component" value="Unassembled WGS sequence"/>
</dbReference>
<dbReference type="EMBL" id="BEHY01000065">
    <property type="protein sequence ID" value="GBD09764.1"/>
    <property type="molecule type" value="Genomic_DNA"/>
</dbReference>
<dbReference type="PANTHER" id="PTHR12110">
    <property type="entry name" value="HYDROXYPYRUVATE ISOMERASE"/>
    <property type="match status" value="1"/>
</dbReference>
<dbReference type="AlphaFoldDB" id="A0A2H5Y8I3"/>
<protein>
    <recommendedName>
        <fullName evidence="1">Xylose isomerase-like TIM barrel domain-containing protein</fullName>
    </recommendedName>
</protein>
<sequence length="263" mass="29996">MIGISCSRLEDLPALREFAEAHGLGLELQEFAQPEVLDGEWQVLLHRYREALAGFAGPISLHGPFVDLFSGSVDSRIAAVAMDRYRQSLEIAVELGTWLVNFHLNYNPLVDEPSYRPRWLERQAAFWATLAFEAQEMGIRIALENMWEPDPFLQVEVIQKVNHFYIGACLDIGHAYLYSRVPLQAWINVLEPVLIYAHLHNTTGVQDRHLPLTQGVIPIEPVLSRLARCLNRPMLILEMPGLAEIRESFPALQRILQRVSWPL</sequence>
<dbReference type="Gene3D" id="3.20.20.150">
    <property type="entry name" value="Divalent-metal-dependent TIM barrel enzymes"/>
    <property type="match status" value="1"/>
</dbReference>
<dbReference type="SUPFAM" id="SSF51658">
    <property type="entry name" value="Xylose isomerase-like"/>
    <property type="match status" value="1"/>
</dbReference>
<evidence type="ECO:0000313" key="3">
    <source>
        <dbReference type="Proteomes" id="UP000236642"/>
    </source>
</evidence>
<evidence type="ECO:0000313" key="2">
    <source>
        <dbReference type="EMBL" id="GBD09764.1"/>
    </source>
</evidence>
<comment type="caution">
    <text evidence="2">The sequence shown here is derived from an EMBL/GenBank/DDBJ whole genome shotgun (WGS) entry which is preliminary data.</text>
</comment>
<evidence type="ECO:0000259" key="1">
    <source>
        <dbReference type="Pfam" id="PF01261"/>
    </source>
</evidence>
<name>A0A2H5Y8I3_9CHLR</name>
<dbReference type="InterPro" id="IPR050312">
    <property type="entry name" value="IolE/XylAMocC-like"/>
</dbReference>
<dbReference type="InterPro" id="IPR013022">
    <property type="entry name" value="Xyl_isomerase-like_TIM-brl"/>
</dbReference>
<accession>A0A2H5Y8I3</accession>
<reference evidence="3" key="1">
    <citation type="submission" date="2017-09" db="EMBL/GenBank/DDBJ databases">
        <title>Metaegenomics of thermophilic ammonia-oxidizing enrichment culture.</title>
        <authorList>
            <person name="Kato S."/>
            <person name="Suzuki K."/>
        </authorList>
    </citation>
    <scope>NUCLEOTIDE SEQUENCE [LARGE SCALE GENOMIC DNA]</scope>
</reference>
<dbReference type="Pfam" id="PF01261">
    <property type="entry name" value="AP_endonuc_2"/>
    <property type="match status" value="1"/>
</dbReference>
<organism evidence="2 3">
    <name type="scientific">Candidatus Thermoflexus japonica</name>
    <dbReference type="NCBI Taxonomy" id="2035417"/>
    <lineage>
        <taxon>Bacteria</taxon>
        <taxon>Bacillati</taxon>
        <taxon>Chloroflexota</taxon>
        <taxon>Thermoflexia</taxon>
        <taxon>Thermoflexales</taxon>
        <taxon>Thermoflexaceae</taxon>
        <taxon>Thermoflexus</taxon>
    </lineage>
</organism>
<dbReference type="InterPro" id="IPR036237">
    <property type="entry name" value="Xyl_isomerase-like_sf"/>
</dbReference>
<gene>
    <name evidence="2" type="ORF">HRbin22_02025</name>
</gene>